<comment type="caution">
    <text evidence="2">The sequence shown here is derived from an EMBL/GenBank/DDBJ whole genome shotgun (WGS) entry which is preliminary data.</text>
</comment>
<dbReference type="Proteomes" id="UP000029525">
    <property type="component" value="Unassembled WGS sequence"/>
</dbReference>
<dbReference type="SUPFAM" id="SSF56322">
    <property type="entry name" value="ADC synthase"/>
    <property type="match status" value="1"/>
</dbReference>
<gene>
    <name evidence="2" type="ORF">HMPREF0647_04070</name>
</gene>
<dbReference type="InterPro" id="IPR005801">
    <property type="entry name" value="ADC_synthase"/>
</dbReference>
<dbReference type="GeneID" id="78530051"/>
<dbReference type="GO" id="GO:0046820">
    <property type="term" value="F:4-amino-4-deoxychorismate synthase activity"/>
    <property type="evidence" value="ECO:0007669"/>
    <property type="project" value="TreeGrafter"/>
</dbReference>
<dbReference type="NCBIfam" id="NF005486">
    <property type="entry name" value="PRK07093.1"/>
    <property type="match status" value="1"/>
</dbReference>
<dbReference type="EMBL" id="JRNQ01000019">
    <property type="protein sequence ID" value="KGF45131.1"/>
    <property type="molecule type" value="Genomic_DNA"/>
</dbReference>
<dbReference type="InterPro" id="IPR015890">
    <property type="entry name" value="Chorismate_C"/>
</dbReference>
<dbReference type="OrthoDB" id="9803598at2"/>
<dbReference type="RefSeq" id="WP_004337002.1">
    <property type="nucleotide sequence ID" value="NZ_JRNQ01000019.1"/>
</dbReference>
<reference evidence="2 3" key="1">
    <citation type="submission" date="2014-07" db="EMBL/GenBank/DDBJ databases">
        <authorList>
            <person name="McCorrison J."/>
            <person name="Sanka R."/>
            <person name="Torralba M."/>
            <person name="Gillis M."/>
            <person name="Haft D.H."/>
            <person name="Methe B."/>
            <person name="Sutton G."/>
            <person name="Nelson K.E."/>
        </authorList>
    </citation>
    <scope>NUCLEOTIDE SEQUENCE [LARGE SCALE GENOMIC DNA]</scope>
    <source>
        <strain evidence="2 3">DNF00320</strain>
    </source>
</reference>
<name>A0A096AF19_9BACT</name>
<organism evidence="2 3">
    <name type="scientific">Prevotella bivia DNF00320</name>
    <dbReference type="NCBI Taxonomy" id="1401068"/>
    <lineage>
        <taxon>Bacteria</taxon>
        <taxon>Pseudomonadati</taxon>
        <taxon>Bacteroidota</taxon>
        <taxon>Bacteroidia</taxon>
        <taxon>Bacteroidales</taxon>
        <taxon>Prevotellaceae</taxon>
        <taxon>Prevotella</taxon>
    </lineage>
</organism>
<protein>
    <submittedName>
        <fullName evidence="2">Aminobenzoate synthetase</fullName>
    </submittedName>
</protein>
<dbReference type="Gene3D" id="3.60.120.10">
    <property type="entry name" value="Anthranilate synthase"/>
    <property type="match status" value="1"/>
</dbReference>
<sequence>MKTISPRDAAIQMNKCGASHTPFLFAFDFELEHALFIENPLAQSNILFRTPLGGNKTVTNKQIDTQLTATPITFEAYQQRFDIVSRGLHRGNSFLTNLTVQTPISCNASMLDIFEMSKAPYCIFVPNHFVCFSPEIFVRIEGNTISTYPMKGTIDASLSNAEEIILNDPKETAEHVTVVDLLRNDLGLNANNVEVARFRYIEKIATPQRSILQVSSEIRGTLGDNWQANIGDILLKMLPAGSVSGAPKAATLNLIREAEQGEKRGFYTGVFGYYDGEALDSGVLIRYIEEIDGKNFFRSGGGITVNSNCLSEYNEIIEKIYLPTT</sequence>
<feature type="domain" description="Chorismate-utilising enzyme C-terminal" evidence="1">
    <location>
        <begin position="74"/>
        <end position="319"/>
    </location>
</feature>
<evidence type="ECO:0000313" key="2">
    <source>
        <dbReference type="EMBL" id="KGF45131.1"/>
    </source>
</evidence>
<dbReference type="PANTHER" id="PTHR11236:SF50">
    <property type="entry name" value="AMINODEOXYCHORISMATE SYNTHASE COMPONENT 1"/>
    <property type="match status" value="1"/>
</dbReference>
<dbReference type="InterPro" id="IPR019999">
    <property type="entry name" value="Anth_synth_I-like"/>
</dbReference>
<evidence type="ECO:0000313" key="3">
    <source>
        <dbReference type="Proteomes" id="UP000029525"/>
    </source>
</evidence>
<evidence type="ECO:0000259" key="1">
    <source>
        <dbReference type="Pfam" id="PF00425"/>
    </source>
</evidence>
<dbReference type="AlphaFoldDB" id="A0A096AF19"/>
<dbReference type="PRINTS" id="PR00095">
    <property type="entry name" value="ANTSNTHASEI"/>
</dbReference>
<proteinExistence type="predicted"/>
<dbReference type="GO" id="GO:0000162">
    <property type="term" value="P:L-tryptophan biosynthetic process"/>
    <property type="evidence" value="ECO:0007669"/>
    <property type="project" value="TreeGrafter"/>
</dbReference>
<accession>A0A096AF19</accession>
<dbReference type="Pfam" id="PF00425">
    <property type="entry name" value="Chorismate_bind"/>
    <property type="match status" value="1"/>
</dbReference>
<dbReference type="PANTHER" id="PTHR11236">
    <property type="entry name" value="AMINOBENZOATE/ANTHRANILATE SYNTHASE"/>
    <property type="match status" value="1"/>
</dbReference>